<dbReference type="RefSeq" id="WP_108633025.1">
    <property type="nucleotide sequence ID" value="NZ_QCXX01000002.1"/>
</dbReference>
<keyword evidence="4" id="KW-1185">Reference proteome</keyword>
<comment type="caution">
    <text evidence="3">The sequence shown here is derived from an EMBL/GenBank/DDBJ whole genome shotgun (WGS) entry which is preliminary data.</text>
</comment>
<dbReference type="Proteomes" id="UP000250831">
    <property type="component" value="Unassembled WGS sequence"/>
</dbReference>
<sequence length="357" mass="41196">MALNKLALIRYKTIDSCLRLRHRKWTLEDLMEKVSDALYEFEGIKNGISKRTIQGDIQLMRSNKLGYNAPIIVTHRKFYTYEDPKYSISNSPISVGDMQKMKEAVEVLKHVSGFSSFDEMSDIVARLEDSIHTKKDNQPAIIQMESNNLLKGLSFISPLHQAIREKTPLLISYQSFKATQRQDLIFSPYLLKEYRNRWFLIGHHKKSEGLMTLALDRINTIEEMGKNSYIAYTGIDFERYFSDTIGVTKTQKDRGQRVILEINARNAPYVETKPIHPSQQILDKKEDGSVLIRIDVVLNFELEREILGFGEAIKVLTPRNLQSRIRQRLTAAAQLYLDRSEKPTDTAQNQHASNRLS</sequence>
<dbReference type="Pfam" id="PF25583">
    <property type="entry name" value="WCX"/>
    <property type="match status" value="1"/>
</dbReference>
<proteinExistence type="predicted"/>
<organism evidence="3 4">
    <name type="scientific">Sphingobacterium athyrii</name>
    <dbReference type="NCBI Taxonomy" id="2152717"/>
    <lineage>
        <taxon>Bacteria</taxon>
        <taxon>Pseudomonadati</taxon>
        <taxon>Bacteroidota</taxon>
        <taxon>Sphingobacteriia</taxon>
        <taxon>Sphingobacteriales</taxon>
        <taxon>Sphingobacteriaceae</taxon>
        <taxon>Sphingobacterium</taxon>
    </lineage>
</organism>
<dbReference type="AlphaFoldDB" id="A0A363NVC7"/>
<gene>
    <name evidence="3" type="ORF">DCO56_06840</name>
</gene>
<feature type="domain" description="WCX" evidence="2">
    <location>
        <begin position="257"/>
        <end position="333"/>
    </location>
</feature>
<evidence type="ECO:0000313" key="4">
    <source>
        <dbReference type="Proteomes" id="UP000250831"/>
    </source>
</evidence>
<dbReference type="InterPro" id="IPR057727">
    <property type="entry name" value="WCX_dom"/>
</dbReference>
<protein>
    <submittedName>
        <fullName evidence="3">WYL domain-containing protein</fullName>
    </submittedName>
</protein>
<name>A0A363NVC7_9SPHI</name>
<evidence type="ECO:0000259" key="2">
    <source>
        <dbReference type="Pfam" id="PF25583"/>
    </source>
</evidence>
<dbReference type="PANTHER" id="PTHR34580">
    <property type="match status" value="1"/>
</dbReference>
<dbReference type="OrthoDB" id="43316at2"/>
<accession>A0A363NVC7</accession>
<evidence type="ECO:0000313" key="3">
    <source>
        <dbReference type="EMBL" id="PUV24690.1"/>
    </source>
</evidence>
<dbReference type="EMBL" id="QCXX01000002">
    <property type="protein sequence ID" value="PUV24690.1"/>
    <property type="molecule type" value="Genomic_DNA"/>
</dbReference>
<reference evidence="3 4" key="1">
    <citation type="submission" date="2018-04" db="EMBL/GenBank/DDBJ databases">
        <title>Sphingobacterium sp. M46 Genome.</title>
        <authorList>
            <person name="Cheng J."/>
            <person name="Li Y."/>
        </authorList>
    </citation>
    <scope>NUCLEOTIDE SEQUENCE [LARGE SCALE GENOMIC DNA]</scope>
    <source>
        <strain evidence="3 4">M46</strain>
    </source>
</reference>
<evidence type="ECO:0000259" key="1">
    <source>
        <dbReference type="Pfam" id="PF13280"/>
    </source>
</evidence>
<dbReference type="Pfam" id="PF13280">
    <property type="entry name" value="WYL"/>
    <property type="match status" value="1"/>
</dbReference>
<dbReference type="PANTHER" id="PTHR34580:SF9">
    <property type="entry name" value="SLL5097 PROTEIN"/>
    <property type="match status" value="1"/>
</dbReference>
<dbReference type="PROSITE" id="PS52050">
    <property type="entry name" value="WYL"/>
    <property type="match status" value="1"/>
</dbReference>
<dbReference type="InterPro" id="IPR026881">
    <property type="entry name" value="WYL_dom"/>
</dbReference>
<feature type="domain" description="WYL" evidence="1">
    <location>
        <begin position="156"/>
        <end position="222"/>
    </location>
</feature>
<dbReference type="InterPro" id="IPR051534">
    <property type="entry name" value="CBASS_pafABC_assoc_protein"/>
</dbReference>